<dbReference type="InterPro" id="IPR050066">
    <property type="entry name" value="UvrABC_protein_C"/>
</dbReference>
<comment type="caution">
    <text evidence="10">The sequence shown here is derived from an EMBL/GenBank/DDBJ whole genome shotgun (WGS) entry which is preliminary data.</text>
</comment>
<dbReference type="Pfam" id="PF12826">
    <property type="entry name" value="HHH_2"/>
    <property type="match status" value="1"/>
</dbReference>
<dbReference type="InterPro" id="IPR001943">
    <property type="entry name" value="UVR_dom"/>
</dbReference>
<dbReference type="SMART" id="SM00465">
    <property type="entry name" value="GIYc"/>
    <property type="match status" value="1"/>
</dbReference>
<evidence type="ECO:0000256" key="4">
    <source>
        <dbReference type="ARBA" id="ARBA00022881"/>
    </source>
</evidence>
<proteinExistence type="inferred from homology"/>
<dbReference type="SMART" id="SM00278">
    <property type="entry name" value="HhH1"/>
    <property type="match status" value="2"/>
</dbReference>
<keyword evidence="6" id="KW-0742">SOS response</keyword>
<dbReference type="InterPro" id="IPR000305">
    <property type="entry name" value="GIY-YIG_endonuc"/>
</dbReference>
<evidence type="ECO:0000259" key="7">
    <source>
        <dbReference type="PROSITE" id="PS50151"/>
    </source>
</evidence>
<comment type="function">
    <text evidence="6">The UvrABC repair system catalyzes the recognition and processing of DNA lesions. UvrC both incises the 5' and 3' sides of the lesion. The N-terminal half is responsible for the 3' incision and the C-terminal half is responsible for the 5' incision.</text>
</comment>
<dbReference type="HAMAP" id="MF_00203">
    <property type="entry name" value="UvrC"/>
    <property type="match status" value="1"/>
</dbReference>
<dbReference type="NCBIfam" id="TIGR00194">
    <property type="entry name" value="uvrC"/>
    <property type="match status" value="1"/>
</dbReference>
<keyword evidence="2 6" id="KW-0227">DNA damage</keyword>
<name>A0ABT7AP42_9CYAN</name>
<dbReference type="InterPro" id="IPR004791">
    <property type="entry name" value="UvrC"/>
</dbReference>
<dbReference type="Gene3D" id="3.40.1440.10">
    <property type="entry name" value="GIY-YIG endonuclease"/>
    <property type="match status" value="1"/>
</dbReference>
<comment type="subcellular location">
    <subcellularLocation>
        <location evidence="6">Cytoplasm</location>
    </subcellularLocation>
</comment>
<dbReference type="Pfam" id="PF22920">
    <property type="entry name" value="UvrC_RNaseH"/>
    <property type="match status" value="1"/>
</dbReference>
<dbReference type="RefSeq" id="WP_283752424.1">
    <property type="nucleotide sequence ID" value="NZ_JAQOSP010000030.1"/>
</dbReference>
<feature type="domain" description="GIY-YIG" evidence="8">
    <location>
        <begin position="26"/>
        <end position="105"/>
    </location>
</feature>
<dbReference type="Pfam" id="PF08459">
    <property type="entry name" value="UvrC_RNaseH_dom"/>
    <property type="match status" value="1"/>
</dbReference>
<dbReference type="InterPro" id="IPR001162">
    <property type="entry name" value="UvrC_RNase_H_dom"/>
</dbReference>
<keyword evidence="1 6" id="KW-0963">Cytoplasm</keyword>
<organism evidence="10 11">
    <name type="scientific">Roseofilum acuticapitatum BLCC-M154</name>
    <dbReference type="NCBI Taxonomy" id="3022444"/>
    <lineage>
        <taxon>Bacteria</taxon>
        <taxon>Bacillati</taxon>
        <taxon>Cyanobacteriota</taxon>
        <taxon>Cyanophyceae</taxon>
        <taxon>Desertifilales</taxon>
        <taxon>Desertifilaceae</taxon>
        <taxon>Roseofilum</taxon>
        <taxon>Roseofilum acuticapitatum</taxon>
    </lineage>
</organism>
<dbReference type="Pfam" id="PF01541">
    <property type="entry name" value="GIY-YIG"/>
    <property type="match status" value="1"/>
</dbReference>
<dbReference type="SUPFAM" id="SSF47781">
    <property type="entry name" value="RuvA domain 2-like"/>
    <property type="match status" value="1"/>
</dbReference>
<evidence type="ECO:0000259" key="9">
    <source>
        <dbReference type="PROSITE" id="PS50165"/>
    </source>
</evidence>
<evidence type="ECO:0000256" key="2">
    <source>
        <dbReference type="ARBA" id="ARBA00022763"/>
    </source>
</evidence>
<evidence type="ECO:0000256" key="5">
    <source>
        <dbReference type="ARBA" id="ARBA00023204"/>
    </source>
</evidence>
<dbReference type="CDD" id="cd10434">
    <property type="entry name" value="GIY-YIG_UvrC_Cho"/>
    <property type="match status" value="1"/>
</dbReference>
<dbReference type="Pfam" id="PF02151">
    <property type="entry name" value="UVR"/>
    <property type="match status" value="1"/>
</dbReference>
<dbReference type="NCBIfam" id="NF001824">
    <property type="entry name" value="PRK00558.1-5"/>
    <property type="match status" value="1"/>
</dbReference>
<dbReference type="InterPro" id="IPR041663">
    <property type="entry name" value="DisA/LigA_HHH"/>
</dbReference>
<dbReference type="InterPro" id="IPR010994">
    <property type="entry name" value="RuvA_2-like"/>
</dbReference>
<evidence type="ECO:0000256" key="1">
    <source>
        <dbReference type="ARBA" id="ARBA00022490"/>
    </source>
</evidence>
<dbReference type="PANTHER" id="PTHR30562:SF1">
    <property type="entry name" value="UVRABC SYSTEM PROTEIN C"/>
    <property type="match status" value="1"/>
</dbReference>
<dbReference type="InterPro" id="IPR036876">
    <property type="entry name" value="UVR_dom_sf"/>
</dbReference>
<reference evidence="10 11" key="1">
    <citation type="submission" date="2023-01" db="EMBL/GenBank/DDBJ databases">
        <title>Novel diversity within Roseofilum (Cyanobacteria; Desertifilaceae) from marine benthic mats with descriptions of four novel species.</title>
        <authorList>
            <person name="Wang Y."/>
            <person name="Berthold D.E."/>
            <person name="Hu J."/>
            <person name="Lefler F.W."/>
            <person name="Laughinghouse H.D. IV."/>
        </authorList>
    </citation>
    <scope>NUCLEOTIDE SEQUENCE [LARGE SCALE GENOMIC DNA]</scope>
    <source>
        <strain evidence="10 11">BLCC-M154</strain>
    </source>
</reference>
<evidence type="ECO:0000313" key="10">
    <source>
        <dbReference type="EMBL" id="MDJ1168662.1"/>
    </source>
</evidence>
<dbReference type="EMBL" id="JAQOSP010000030">
    <property type="protein sequence ID" value="MDJ1168662.1"/>
    <property type="molecule type" value="Genomic_DNA"/>
</dbReference>
<feature type="domain" description="UVR" evidence="7">
    <location>
        <begin position="215"/>
        <end position="250"/>
    </location>
</feature>
<dbReference type="InterPro" id="IPR003583">
    <property type="entry name" value="Hlx-hairpin-Hlx_DNA-bd_motif"/>
</dbReference>
<keyword evidence="11" id="KW-1185">Reference proteome</keyword>
<keyword evidence="4 6" id="KW-0267">Excision nuclease</keyword>
<feature type="domain" description="UvrC family homology region profile" evidence="9">
    <location>
        <begin position="268"/>
        <end position="501"/>
    </location>
</feature>
<dbReference type="Gene3D" id="3.30.420.340">
    <property type="entry name" value="UvrC, RNAse H endonuclease domain"/>
    <property type="match status" value="1"/>
</dbReference>
<dbReference type="InterPro" id="IPR038476">
    <property type="entry name" value="UvrC_RNase_H_dom_sf"/>
</dbReference>
<dbReference type="Gene3D" id="4.10.860.10">
    <property type="entry name" value="UVR domain"/>
    <property type="match status" value="1"/>
</dbReference>
<accession>A0ABT7AP42</accession>
<dbReference type="PANTHER" id="PTHR30562">
    <property type="entry name" value="UVRC/OXIDOREDUCTASE"/>
    <property type="match status" value="1"/>
</dbReference>
<dbReference type="Gene3D" id="1.10.150.20">
    <property type="entry name" value="5' to 3' exonuclease, C-terminal subdomain"/>
    <property type="match status" value="1"/>
</dbReference>
<evidence type="ECO:0000313" key="11">
    <source>
        <dbReference type="Proteomes" id="UP001235303"/>
    </source>
</evidence>
<protein>
    <recommendedName>
        <fullName evidence="6">UvrABC system protein C</fullName>
        <shortName evidence="6">Protein UvrC</shortName>
    </recommendedName>
    <alternativeName>
        <fullName evidence="6">Excinuclease ABC subunit C</fullName>
    </alternativeName>
</protein>
<dbReference type="PROSITE" id="PS50151">
    <property type="entry name" value="UVR"/>
    <property type="match status" value="1"/>
</dbReference>
<comment type="similarity">
    <text evidence="6">Belongs to the UvrC family.</text>
</comment>
<evidence type="ECO:0000259" key="8">
    <source>
        <dbReference type="PROSITE" id="PS50164"/>
    </source>
</evidence>
<dbReference type="InterPro" id="IPR035901">
    <property type="entry name" value="GIY-YIG_endonuc_sf"/>
</dbReference>
<comment type="subunit">
    <text evidence="6">Interacts with UvrB in an incision complex.</text>
</comment>
<keyword evidence="5 6" id="KW-0234">DNA repair</keyword>
<dbReference type="SUPFAM" id="SSF82771">
    <property type="entry name" value="GIY-YIG endonuclease"/>
    <property type="match status" value="1"/>
</dbReference>
<dbReference type="PROSITE" id="PS50165">
    <property type="entry name" value="UVRC"/>
    <property type="match status" value="1"/>
</dbReference>
<dbReference type="Proteomes" id="UP001235303">
    <property type="component" value="Unassembled WGS sequence"/>
</dbReference>
<evidence type="ECO:0000256" key="3">
    <source>
        <dbReference type="ARBA" id="ARBA00022769"/>
    </source>
</evidence>
<sequence>MTNNTDSELLCENPERLQQYLQEIPKLPGVYLMKDRGNSIIYIGKSKQLRTRVRSYFRDFSSHNARIALMVRKVSDIEWIITDTEAEALALESTLIKRHQPRFNVLLKDDKKYPYICITWSEDYPHIFITRKRKRRNRKDKYYGPYVDGGQLRQTLDLIKRVFPQRQRPKPLYKDRTCLNYDMGRCPGVCQELISVEEYRQMMQKIAMIFQGRTAELVEELTAKMQEASEGLNFELAAQFRDQILGLQALNARQKVDLSDDRVSQDAIALAEDAERCCIQLFQIRSGKLVGRLGFFAESGEPGAILQRVLEEHYQSADALEIPPEILVQYPLQDAEFLLEFLHNHKGKKVTIQVPQRQSKAELIDLVYRNAQAELNRMQKLGDRTQRSLTDLAQILNLPETPRRIEGYDISHLQGSNAVGSQVVFVNGMPAKQYYRHYQIKNPSVQPGHSDDFASLSEVIRRRFRAFLDNPQLPRQGNPDFPDLLLIDGGKGQLSAVVAVLSELELLPDLRVISLAKQEEEIFQPGDSTPLPTDRDQPGVQLLRRVRDESHRFAVSFHRQQRGDRFLSSRLDAIPGLGYERQKQLYKHFPSLDAIAQATPKQLQQVPRIGPNLAQNIYDYFH</sequence>
<keyword evidence="3 6" id="KW-0228">DNA excision</keyword>
<gene>
    <name evidence="6 10" type="primary">uvrC</name>
    <name evidence="10" type="ORF">PMG71_04410</name>
</gene>
<dbReference type="InterPro" id="IPR047296">
    <property type="entry name" value="GIY-YIG_UvrC_Cho"/>
</dbReference>
<dbReference type="SUPFAM" id="SSF46600">
    <property type="entry name" value="C-terminal UvrC-binding domain of UvrB"/>
    <property type="match status" value="1"/>
</dbReference>
<evidence type="ECO:0000256" key="6">
    <source>
        <dbReference type="HAMAP-Rule" id="MF_00203"/>
    </source>
</evidence>
<dbReference type="PROSITE" id="PS50164">
    <property type="entry name" value="GIY_YIG"/>
    <property type="match status" value="1"/>
</dbReference>